<keyword evidence="1" id="KW-0560">Oxidoreductase</keyword>
<keyword evidence="4" id="KW-0670">Pyruvate</keyword>
<dbReference type="InterPro" id="IPR006140">
    <property type="entry name" value="D-isomer_DH_NAD-bd"/>
</dbReference>
<protein>
    <submittedName>
        <fullName evidence="4">Glyoxylate/hydroxypyruvate reductase A</fullName>
    </submittedName>
</protein>
<dbReference type="PANTHER" id="PTHR43333">
    <property type="entry name" value="2-HACID_DH_C DOMAIN-CONTAINING PROTEIN"/>
    <property type="match status" value="1"/>
</dbReference>
<evidence type="ECO:0000259" key="3">
    <source>
        <dbReference type="Pfam" id="PF02826"/>
    </source>
</evidence>
<gene>
    <name evidence="4" type="ORF">C7446_0775</name>
</gene>
<dbReference type="Proteomes" id="UP000281975">
    <property type="component" value="Unassembled WGS sequence"/>
</dbReference>
<comment type="caution">
    <text evidence="4">The sequence shown here is derived from an EMBL/GenBank/DDBJ whole genome shotgun (WGS) entry which is preliminary data.</text>
</comment>
<dbReference type="CDD" id="cd12164">
    <property type="entry name" value="GDH_like_2"/>
    <property type="match status" value="1"/>
</dbReference>
<evidence type="ECO:0000256" key="2">
    <source>
        <dbReference type="ARBA" id="ARBA00023027"/>
    </source>
</evidence>
<dbReference type="RefSeq" id="WP_121171444.1">
    <property type="nucleotide sequence ID" value="NZ_RBIN01000002.1"/>
</dbReference>
<dbReference type="AlphaFoldDB" id="A0A420WZT2"/>
<dbReference type="InterPro" id="IPR036291">
    <property type="entry name" value="NAD(P)-bd_dom_sf"/>
</dbReference>
<dbReference type="EMBL" id="RBIN01000002">
    <property type="protein sequence ID" value="RKR06777.1"/>
    <property type="molecule type" value="Genomic_DNA"/>
</dbReference>
<dbReference type="Gene3D" id="3.40.50.720">
    <property type="entry name" value="NAD(P)-binding Rossmann-like Domain"/>
    <property type="match status" value="2"/>
</dbReference>
<dbReference type="OrthoDB" id="9787219at2"/>
<reference evidence="4 5" key="1">
    <citation type="submission" date="2018-10" db="EMBL/GenBank/DDBJ databases">
        <title>Genomic Encyclopedia of Type Strains, Phase IV (KMG-IV): sequencing the most valuable type-strain genomes for metagenomic binning, comparative biology and taxonomic classification.</title>
        <authorList>
            <person name="Goeker M."/>
        </authorList>
    </citation>
    <scope>NUCLEOTIDE SEQUENCE [LARGE SCALE GENOMIC DNA]</scope>
    <source>
        <strain evidence="4 5">DSM 23229</strain>
    </source>
</reference>
<keyword evidence="5" id="KW-1185">Reference proteome</keyword>
<proteinExistence type="predicted"/>
<evidence type="ECO:0000313" key="5">
    <source>
        <dbReference type="Proteomes" id="UP000281975"/>
    </source>
</evidence>
<accession>A0A420WZT2</accession>
<dbReference type="SUPFAM" id="SSF52283">
    <property type="entry name" value="Formate/glycerate dehydrogenase catalytic domain-like"/>
    <property type="match status" value="1"/>
</dbReference>
<dbReference type="PANTHER" id="PTHR43333:SF1">
    <property type="entry name" value="D-ISOMER SPECIFIC 2-HYDROXYACID DEHYDROGENASE NAD-BINDING DOMAIN-CONTAINING PROTEIN"/>
    <property type="match status" value="1"/>
</dbReference>
<dbReference type="GO" id="GO:0016491">
    <property type="term" value="F:oxidoreductase activity"/>
    <property type="evidence" value="ECO:0007669"/>
    <property type="project" value="UniProtKB-KW"/>
</dbReference>
<evidence type="ECO:0000256" key="1">
    <source>
        <dbReference type="ARBA" id="ARBA00023002"/>
    </source>
</evidence>
<feature type="domain" description="D-isomer specific 2-hydroxyacid dehydrogenase NAD-binding" evidence="3">
    <location>
        <begin position="102"/>
        <end position="272"/>
    </location>
</feature>
<dbReference type="Pfam" id="PF02826">
    <property type="entry name" value="2-Hacid_dh_C"/>
    <property type="match status" value="1"/>
</dbReference>
<dbReference type="SUPFAM" id="SSF51735">
    <property type="entry name" value="NAD(P)-binding Rossmann-fold domains"/>
    <property type="match status" value="1"/>
</dbReference>
<keyword evidence="2" id="KW-0520">NAD</keyword>
<evidence type="ECO:0000313" key="4">
    <source>
        <dbReference type="EMBL" id="RKR06777.1"/>
    </source>
</evidence>
<name>A0A420WZT2_9GAMM</name>
<organism evidence="4 5">
    <name type="scientific">Kushneria sinocarnis</name>
    <dbReference type="NCBI Taxonomy" id="595502"/>
    <lineage>
        <taxon>Bacteria</taxon>
        <taxon>Pseudomonadati</taxon>
        <taxon>Pseudomonadota</taxon>
        <taxon>Gammaproteobacteria</taxon>
        <taxon>Oceanospirillales</taxon>
        <taxon>Halomonadaceae</taxon>
        <taxon>Kushneria</taxon>
    </lineage>
</organism>
<dbReference type="GO" id="GO:0051287">
    <property type="term" value="F:NAD binding"/>
    <property type="evidence" value="ECO:0007669"/>
    <property type="project" value="InterPro"/>
</dbReference>
<sequence>MQILIHAPDAEQWRQHLARHLPRASLLTTEQEGEQPADYLVVWQPPRSLFEAQDERLRAILNTGAGVDALLANPALPRGIPLVRLQDAGMGESMSDYLLYGLLHFHRGMDHYHRQQHEQRWQEHPLEEKAQWPVGIVGLGTLGRVAARRVAALGYPVQGWSRSPKTLDGMTCHHGEAGLNRLLAESRVIFSLLPDTPETRGLLDHERLGRLPEGAVVINAGRGSSLVLDDLQALLESGHLRGALLDVFPEEPLPAGHPLWQQPRALITPHIAAPTPIATAARQIADNIAALERGDTVETVDPERGY</sequence>